<keyword evidence="1" id="KW-0732">Signal</keyword>
<comment type="caution">
    <text evidence="2">The sequence shown here is derived from an EMBL/GenBank/DDBJ whole genome shotgun (WGS) entry which is preliminary data.</text>
</comment>
<accession>A0A0C2MFH0</accession>
<evidence type="ECO:0000256" key="1">
    <source>
        <dbReference type="SAM" id="SignalP"/>
    </source>
</evidence>
<protein>
    <submittedName>
        <fullName evidence="2">Uncharacterized protein</fullName>
    </submittedName>
</protein>
<dbReference type="EMBL" id="JWZT01003669">
    <property type="protein sequence ID" value="KII65926.1"/>
    <property type="molecule type" value="Genomic_DNA"/>
</dbReference>
<evidence type="ECO:0000313" key="2">
    <source>
        <dbReference type="EMBL" id="KII65926.1"/>
    </source>
</evidence>
<reference evidence="2 3" key="1">
    <citation type="journal article" date="2014" name="Genome Biol. Evol.">
        <title>The genome of the myxosporean Thelohanellus kitauei shows adaptations to nutrient acquisition within its fish host.</title>
        <authorList>
            <person name="Yang Y."/>
            <person name="Xiong J."/>
            <person name="Zhou Z."/>
            <person name="Huo F."/>
            <person name="Miao W."/>
            <person name="Ran C."/>
            <person name="Liu Y."/>
            <person name="Zhang J."/>
            <person name="Feng J."/>
            <person name="Wang M."/>
            <person name="Wang M."/>
            <person name="Wang L."/>
            <person name="Yao B."/>
        </authorList>
    </citation>
    <scope>NUCLEOTIDE SEQUENCE [LARGE SCALE GENOMIC DNA]</scope>
    <source>
        <strain evidence="2">Wuqing</strain>
    </source>
</reference>
<gene>
    <name evidence="2" type="ORF">RF11_16287</name>
</gene>
<keyword evidence="3" id="KW-1185">Reference proteome</keyword>
<feature type="chain" id="PRO_5012768474" evidence="1">
    <location>
        <begin position="16"/>
        <end position="192"/>
    </location>
</feature>
<organism evidence="2 3">
    <name type="scientific">Thelohanellus kitauei</name>
    <name type="common">Myxosporean</name>
    <dbReference type="NCBI Taxonomy" id="669202"/>
    <lineage>
        <taxon>Eukaryota</taxon>
        <taxon>Metazoa</taxon>
        <taxon>Cnidaria</taxon>
        <taxon>Myxozoa</taxon>
        <taxon>Myxosporea</taxon>
        <taxon>Bivalvulida</taxon>
        <taxon>Platysporina</taxon>
        <taxon>Myxobolidae</taxon>
        <taxon>Thelohanellus</taxon>
    </lineage>
</organism>
<proteinExistence type="predicted"/>
<dbReference type="Proteomes" id="UP000031668">
    <property type="component" value="Unassembled WGS sequence"/>
</dbReference>
<dbReference type="AlphaFoldDB" id="A0A0C2MFH0"/>
<sequence>MFFTILLALFGTANQNSVFSYADFVCHVADNVQQIPKLVTAMVIYENVYATHLKKVPSNPFFPKINDIISPLLNHSCTPDDREDLGAYLGYDNIDSPKPSKLIKTLENMNWTRIMNNYDQFQVLFKNLDTFLKVYQQTKQYLPQIIDENVIPRQHIQHFNTVMTNLGDITAFFDMPRSEFLNKACDKLSKRK</sequence>
<name>A0A0C2MFH0_THEKT</name>
<evidence type="ECO:0000313" key="3">
    <source>
        <dbReference type="Proteomes" id="UP000031668"/>
    </source>
</evidence>
<feature type="signal peptide" evidence="1">
    <location>
        <begin position="1"/>
        <end position="15"/>
    </location>
</feature>